<dbReference type="STRING" id="126673.AWC01_00415"/>
<protein>
    <submittedName>
        <fullName evidence="2">Uncharacterized protein</fullName>
    </submittedName>
</protein>
<gene>
    <name evidence="2" type="ORF">AWC01_00415</name>
</gene>
<feature type="region of interest" description="Disordered" evidence="1">
    <location>
        <begin position="1"/>
        <end position="46"/>
    </location>
</feature>
<evidence type="ECO:0000313" key="3">
    <source>
        <dbReference type="Proteomes" id="UP000193564"/>
    </source>
</evidence>
<dbReference type="AlphaFoldDB" id="A0A1X1SYW4"/>
<sequence>MLRDPAQAGGQAQDRLAVRQRRGLGDHRHRLPRRNQPGHGTRRVCQANTSPSGWSTMLSNSMPMALLSPVHNLYSAPPRRWIAPVYGGYANVMSSRLRGSVATADADVRR</sequence>
<evidence type="ECO:0000256" key="1">
    <source>
        <dbReference type="SAM" id="MobiDB-lite"/>
    </source>
</evidence>
<evidence type="ECO:0000313" key="2">
    <source>
        <dbReference type="EMBL" id="ORV36774.1"/>
    </source>
</evidence>
<proteinExistence type="predicted"/>
<dbReference type="EMBL" id="LQOS01000056">
    <property type="protein sequence ID" value="ORV36774.1"/>
    <property type="molecule type" value="Genomic_DNA"/>
</dbReference>
<accession>A0A1X1SYW4</accession>
<feature type="compositionally biased region" description="Basic residues" evidence="1">
    <location>
        <begin position="18"/>
        <end position="33"/>
    </location>
</feature>
<organism evidence="2 3">
    <name type="scientific">Mycolicibacterium doricum</name>
    <dbReference type="NCBI Taxonomy" id="126673"/>
    <lineage>
        <taxon>Bacteria</taxon>
        <taxon>Bacillati</taxon>
        <taxon>Actinomycetota</taxon>
        <taxon>Actinomycetes</taxon>
        <taxon>Mycobacteriales</taxon>
        <taxon>Mycobacteriaceae</taxon>
        <taxon>Mycolicibacterium</taxon>
    </lineage>
</organism>
<keyword evidence="3" id="KW-1185">Reference proteome</keyword>
<reference evidence="2 3" key="1">
    <citation type="submission" date="2016-01" db="EMBL/GenBank/DDBJ databases">
        <title>The new phylogeny of the genus Mycobacterium.</title>
        <authorList>
            <person name="Tarcisio F."/>
            <person name="Conor M."/>
            <person name="Antonella G."/>
            <person name="Elisabetta G."/>
            <person name="Giulia F.S."/>
            <person name="Sara T."/>
            <person name="Anna F."/>
            <person name="Clotilde B."/>
            <person name="Roberto B."/>
            <person name="Veronica D.S."/>
            <person name="Fabio R."/>
            <person name="Monica P."/>
            <person name="Olivier J."/>
            <person name="Enrico T."/>
            <person name="Nicola S."/>
        </authorList>
    </citation>
    <scope>NUCLEOTIDE SEQUENCE [LARGE SCALE GENOMIC DNA]</scope>
    <source>
        <strain evidence="2 3">DSM 44339</strain>
    </source>
</reference>
<name>A0A1X1SYW4_9MYCO</name>
<comment type="caution">
    <text evidence="2">The sequence shown here is derived from an EMBL/GenBank/DDBJ whole genome shotgun (WGS) entry which is preliminary data.</text>
</comment>
<dbReference type="Proteomes" id="UP000193564">
    <property type="component" value="Unassembled WGS sequence"/>
</dbReference>